<feature type="domain" description="Xylose isomerase-like TIM barrel" evidence="1">
    <location>
        <begin position="95"/>
        <end position="234"/>
    </location>
</feature>
<dbReference type="RefSeq" id="WP_062661138.1">
    <property type="nucleotide sequence ID" value="NZ_FIZX01000001.1"/>
</dbReference>
<dbReference type="Gene3D" id="3.20.20.150">
    <property type="entry name" value="Divalent-metal-dependent TIM barrel enzymes"/>
    <property type="match status" value="1"/>
</dbReference>
<keyword evidence="3" id="KW-1185">Reference proteome</keyword>
<evidence type="ECO:0000313" key="3">
    <source>
        <dbReference type="Proteomes" id="UP000071641"/>
    </source>
</evidence>
<protein>
    <submittedName>
        <fullName evidence="2">Inosose dehydratase</fullName>
        <ecNumber evidence="2">4.2.1.44</ecNumber>
    </submittedName>
</protein>
<keyword evidence="2" id="KW-0456">Lyase</keyword>
<accession>A0A128EW46</accession>
<dbReference type="Proteomes" id="UP000071641">
    <property type="component" value="Unassembled WGS sequence"/>
</dbReference>
<dbReference type="InterPro" id="IPR013022">
    <property type="entry name" value="Xyl_isomerase-like_TIM-brl"/>
</dbReference>
<dbReference type="EC" id="4.2.1.44" evidence="2"/>
<dbReference type="GO" id="GO:0050114">
    <property type="term" value="F:myo-inosose-2 dehydratase activity"/>
    <property type="evidence" value="ECO:0007669"/>
    <property type="project" value="UniProtKB-EC"/>
</dbReference>
<dbReference type="InterPro" id="IPR050312">
    <property type="entry name" value="IolE/XylAMocC-like"/>
</dbReference>
<dbReference type="InterPro" id="IPR036237">
    <property type="entry name" value="Xyl_isomerase-like_sf"/>
</dbReference>
<dbReference type="PANTHER" id="PTHR12110:SF41">
    <property type="entry name" value="INOSOSE DEHYDRATASE"/>
    <property type="match status" value="1"/>
</dbReference>
<sequence length="253" mass="29061">MYIGAQLFGIPEKVLKSELAHVLKFISETGYDGVELPFLLEAEGEPDQFGLDCVGVHVAPEQLVKHDELISYLSRHKCRNLYVSGPLGWHDRSLDNFKVTCGLLNRVAELYAKEGIKVQYHNHDFEFLINLGETSTPFSILENELHYEHIDLCIDVGWLHLANVNVNDFLHEHRDKVSHLHLRDFANAESVALGQGSVPLPEVYEQLSEFNRLKWVVVEFEPTSNYKTLFKQSWQHLNLLREKVAQQTLQLDS</sequence>
<proteinExistence type="predicted"/>
<dbReference type="PANTHER" id="PTHR12110">
    <property type="entry name" value="HYDROXYPYRUVATE ISOMERASE"/>
    <property type="match status" value="1"/>
</dbReference>
<reference evidence="3" key="1">
    <citation type="submission" date="2016-02" db="EMBL/GenBank/DDBJ databases">
        <authorList>
            <person name="Rodrigo-Torres Lidia"/>
            <person name="Arahal R.David."/>
        </authorList>
    </citation>
    <scope>NUCLEOTIDE SEQUENCE [LARGE SCALE GENOMIC DNA]</scope>
    <source>
        <strain evidence="3">CECT 9029</strain>
    </source>
</reference>
<dbReference type="Pfam" id="PF01261">
    <property type="entry name" value="AP_endonuc_2"/>
    <property type="match status" value="1"/>
</dbReference>
<evidence type="ECO:0000259" key="1">
    <source>
        <dbReference type="Pfam" id="PF01261"/>
    </source>
</evidence>
<dbReference type="OrthoDB" id="9798407at2"/>
<dbReference type="EMBL" id="FIZX01000001">
    <property type="protein sequence ID" value="CZF78404.1"/>
    <property type="molecule type" value="Genomic_DNA"/>
</dbReference>
<dbReference type="AlphaFoldDB" id="A0A128EW46"/>
<organism evidence="2 3">
    <name type="scientific">Grimontia celer</name>
    <dbReference type="NCBI Taxonomy" id="1796497"/>
    <lineage>
        <taxon>Bacteria</taxon>
        <taxon>Pseudomonadati</taxon>
        <taxon>Pseudomonadota</taxon>
        <taxon>Gammaproteobacteria</taxon>
        <taxon>Vibrionales</taxon>
        <taxon>Vibrionaceae</taxon>
        <taxon>Grimontia</taxon>
    </lineage>
</organism>
<name>A0A128EW46_9GAMM</name>
<gene>
    <name evidence="2" type="primary">iolE_1</name>
    <name evidence="2" type="ORF">GCE9029_00816</name>
</gene>
<dbReference type="STRING" id="1796497.GCE9029_00816"/>
<evidence type="ECO:0000313" key="2">
    <source>
        <dbReference type="EMBL" id="CZF78404.1"/>
    </source>
</evidence>
<dbReference type="SUPFAM" id="SSF51658">
    <property type="entry name" value="Xylose isomerase-like"/>
    <property type="match status" value="1"/>
</dbReference>